<proteinExistence type="predicted"/>
<feature type="zinc finger region" description="C3H1-type" evidence="1">
    <location>
        <begin position="434"/>
        <end position="462"/>
    </location>
</feature>
<feature type="compositionally biased region" description="Polar residues" evidence="3">
    <location>
        <begin position="329"/>
        <end position="339"/>
    </location>
</feature>
<feature type="compositionally biased region" description="Polar residues" evidence="3">
    <location>
        <begin position="363"/>
        <end position="376"/>
    </location>
</feature>
<protein>
    <submittedName>
        <fullName evidence="5">Uu.00g127410.m01.CDS01</fullName>
    </submittedName>
</protein>
<accession>A0AAI8VCT9</accession>
<dbReference type="PROSITE" id="PS50103">
    <property type="entry name" value="ZF_C3H1"/>
    <property type="match status" value="1"/>
</dbReference>
<feature type="region of interest" description="Disordered" evidence="3">
    <location>
        <begin position="321"/>
        <end position="378"/>
    </location>
</feature>
<keyword evidence="2" id="KW-0175">Coiled coil</keyword>
<evidence type="ECO:0000256" key="1">
    <source>
        <dbReference type="PROSITE-ProRule" id="PRU00723"/>
    </source>
</evidence>
<keyword evidence="1" id="KW-0479">Metal-binding</keyword>
<dbReference type="AlphaFoldDB" id="A0AAI8VCT9"/>
<keyword evidence="1" id="KW-0863">Zinc-finger</keyword>
<feature type="coiled-coil region" evidence="2">
    <location>
        <begin position="41"/>
        <end position="82"/>
    </location>
</feature>
<sequence>MLNGQEPNMNGLSLEANDRLNAYFSLDSERQAFMRTILQRIEADQQRISDLELDLEDQKKSRASYQAQSINLDNELQRQRQKVSKGSFVVVLIDGDGAKFREEYLRDTIGGAEKAALKLKQAVRDNFRGTSLGHDDIPILVRVYANLNDLSKSLRMSHVIDYDDDMRLFAEKFTNTRADFDFINVGKGKENADAKMRRMLSHYQNNIQCKKIFLAGCCHDNGYLHDLRDYAGIADNIVLIETTPAESGFRSLQFPILRFDEVFRSEPLNNETKRVVQTMPIRSYSPPQSTPGPIARPIHFVQKPPPGFSPIYPEQATPVMKTMMPTPASPGQTNSTVGRQPQLSPQPASQPTPQPQGPARTPSVISSGNGGTSISYATAGGAVDHRNVTVKTSKPKKQSKAIFYNDDQHRVDTQISHPPRTQAQTSYQAKFQTIKPSVFCNDHYLKGSCQWANKCDKTHDVELTSAELAIHRYKARTSLCPAGPWCVDYGCYLSHHCPREHCTRGDMCPFSYTDRYGDLHYSKEQLQPATKWTEGVDIPEHV</sequence>
<evidence type="ECO:0000256" key="2">
    <source>
        <dbReference type="SAM" id="Coils"/>
    </source>
</evidence>
<keyword evidence="6" id="KW-1185">Reference proteome</keyword>
<dbReference type="InterPro" id="IPR057683">
    <property type="entry name" value="DUF7923"/>
</dbReference>
<organism evidence="5 6">
    <name type="scientific">Anthostomella pinea</name>
    <dbReference type="NCBI Taxonomy" id="933095"/>
    <lineage>
        <taxon>Eukaryota</taxon>
        <taxon>Fungi</taxon>
        <taxon>Dikarya</taxon>
        <taxon>Ascomycota</taxon>
        <taxon>Pezizomycotina</taxon>
        <taxon>Sordariomycetes</taxon>
        <taxon>Xylariomycetidae</taxon>
        <taxon>Xylariales</taxon>
        <taxon>Xylariaceae</taxon>
        <taxon>Anthostomella</taxon>
    </lineage>
</organism>
<keyword evidence="1" id="KW-0862">Zinc</keyword>
<name>A0AAI8VCT9_9PEZI</name>
<gene>
    <name evidence="5" type="ORF">KHLLAP_LOCUS5815</name>
</gene>
<dbReference type="Pfam" id="PF25543">
    <property type="entry name" value="zf-CCCH_tandem"/>
    <property type="match status" value="1"/>
</dbReference>
<feature type="domain" description="C3H1-type" evidence="4">
    <location>
        <begin position="434"/>
        <end position="462"/>
    </location>
</feature>
<reference evidence="5" key="1">
    <citation type="submission" date="2023-10" db="EMBL/GenBank/DDBJ databases">
        <authorList>
            <person name="Hackl T."/>
        </authorList>
    </citation>
    <scope>NUCLEOTIDE SEQUENCE</scope>
</reference>
<evidence type="ECO:0000313" key="6">
    <source>
        <dbReference type="Proteomes" id="UP001295740"/>
    </source>
</evidence>
<comment type="caution">
    <text evidence="5">The sequence shown here is derived from an EMBL/GenBank/DDBJ whole genome shotgun (WGS) entry which is preliminary data.</text>
</comment>
<dbReference type="PANTHER" id="PTHR37543:SF1">
    <property type="entry name" value="CCCH ZINC FINGER DNA BINDING PROTEIN (AFU_ORTHOLOGUE AFUA_5G12760)"/>
    <property type="match status" value="1"/>
</dbReference>
<dbReference type="Proteomes" id="UP001295740">
    <property type="component" value="Unassembled WGS sequence"/>
</dbReference>
<dbReference type="GO" id="GO:0008270">
    <property type="term" value="F:zinc ion binding"/>
    <property type="evidence" value="ECO:0007669"/>
    <property type="project" value="UniProtKB-KW"/>
</dbReference>
<dbReference type="PANTHER" id="PTHR37543">
    <property type="entry name" value="CCCH ZINC FINGER DNA BINDING PROTEIN (AFU_ORTHOLOGUE AFUA_5G12760)"/>
    <property type="match status" value="1"/>
</dbReference>
<dbReference type="Pfam" id="PF25540">
    <property type="entry name" value="DUF7923"/>
    <property type="match status" value="1"/>
</dbReference>
<evidence type="ECO:0000256" key="3">
    <source>
        <dbReference type="SAM" id="MobiDB-lite"/>
    </source>
</evidence>
<dbReference type="EMBL" id="CAUWAG010000007">
    <property type="protein sequence ID" value="CAJ2505347.1"/>
    <property type="molecule type" value="Genomic_DNA"/>
</dbReference>
<dbReference type="InterPro" id="IPR000571">
    <property type="entry name" value="Znf_CCCH"/>
</dbReference>
<evidence type="ECO:0000259" key="4">
    <source>
        <dbReference type="PROSITE" id="PS50103"/>
    </source>
</evidence>
<dbReference type="InterPro" id="IPR057654">
    <property type="entry name" value="Znf-CCCH_tandem"/>
</dbReference>
<evidence type="ECO:0000313" key="5">
    <source>
        <dbReference type="EMBL" id="CAJ2505347.1"/>
    </source>
</evidence>